<dbReference type="EMBL" id="CP068393">
    <property type="protein sequence ID" value="QUC67064.1"/>
    <property type="molecule type" value="Genomic_DNA"/>
</dbReference>
<evidence type="ECO:0000313" key="1">
    <source>
        <dbReference type="EMBL" id="QUC67064.1"/>
    </source>
</evidence>
<proteinExistence type="predicted"/>
<name>A0AC61N1F9_9FIRM</name>
<reference evidence="1" key="1">
    <citation type="submission" date="2021-01" db="EMBL/GenBank/DDBJ databases">
        <title>Complete genome sequence of Clostridiales bacterium R-7.</title>
        <authorList>
            <person name="Mahoney-Kurpe S.C."/>
            <person name="Palevich N."/>
            <person name="Koike S."/>
            <person name="Moon C.D."/>
            <person name="Attwood G.T."/>
        </authorList>
    </citation>
    <scope>NUCLEOTIDE SEQUENCE</scope>
    <source>
        <strain evidence="1">R-7</strain>
    </source>
</reference>
<keyword evidence="2" id="KW-1185">Reference proteome</keyword>
<protein>
    <submittedName>
        <fullName evidence="1">NAD(P)H-dependent oxidoreductase</fullName>
    </submittedName>
</protein>
<dbReference type="Proteomes" id="UP000682782">
    <property type="component" value="Chromosome"/>
</dbReference>
<sequence length="230" mass="26294">MKIVLIHGQNHKGSTYHIGRMIAEKISGGENPVEFFLPRDLNHFCTGCYACVEEVEKCPFYEEKNRIMAEVETADVLIFTTPTYALRESAPMKSFIDLTFNYWMSHRPRKCMFSKKAVVVSTAAGTGAKKAVKYVANVLFYWGVPHVWTYGISVQAMNWNGVKEKKKRKIEKQTARIADNVVKKTAKAGLKTKAVFMLMRMLQKADLASGEPDKAYWEKNGWLGKDRPWR</sequence>
<organism evidence="1 2">
    <name type="scientific">Aristaeella hokkaidonensis</name>
    <dbReference type="NCBI Taxonomy" id="3046382"/>
    <lineage>
        <taxon>Bacteria</taxon>
        <taxon>Bacillati</taxon>
        <taxon>Bacillota</taxon>
        <taxon>Clostridia</taxon>
        <taxon>Eubacteriales</taxon>
        <taxon>Aristaeellaceae</taxon>
        <taxon>Aristaeella</taxon>
    </lineage>
</organism>
<gene>
    <name evidence="1" type="ORF">JYE49_14725</name>
</gene>
<accession>A0AC61N1F9</accession>
<evidence type="ECO:0000313" key="2">
    <source>
        <dbReference type="Proteomes" id="UP000682782"/>
    </source>
</evidence>